<dbReference type="EMBL" id="JAEPDI010000001">
    <property type="protein sequence ID" value="MCG7937825.1"/>
    <property type="molecule type" value="Genomic_DNA"/>
</dbReference>
<comment type="caution">
    <text evidence="1">The sequence shown here is derived from an EMBL/GenBank/DDBJ whole genome shotgun (WGS) entry which is preliminary data.</text>
</comment>
<gene>
    <name evidence="1" type="ORF">JAZ04_03060</name>
</gene>
<proteinExistence type="predicted"/>
<accession>A0A9E4K1P2</accession>
<protein>
    <submittedName>
        <fullName evidence="1">Uncharacterized protein</fullName>
    </submittedName>
</protein>
<evidence type="ECO:0000313" key="1">
    <source>
        <dbReference type="EMBL" id="MCG7937825.1"/>
    </source>
</evidence>
<dbReference type="AlphaFoldDB" id="A0A9E4K1P2"/>
<dbReference type="Proteomes" id="UP000886687">
    <property type="component" value="Unassembled WGS sequence"/>
</dbReference>
<evidence type="ECO:0000313" key="2">
    <source>
        <dbReference type="Proteomes" id="UP000886687"/>
    </source>
</evidence>
<reference evidence="1" key="1">
    <citation type="journal article" date="2021" name="Proc. Natl. Acad. Sci. U.S.A.">
        <title>Global biogeography of chemosynthetic symbionts reveals both localized and globally distributed symbiont groups. .</title>
        <authorList>
            <person name="Osvatic J.T."/>
            <person name="Wilkins L.G.E."/>
            <person name="Leibrecht L."/>
            <person name="Leray M."/>
            <person name="Zauner S."/>
            <person name="Polzin J."/>
            <person name="Camacho Y."/>
            <person name="Gros O."/>
            <person name="van Gils J.A."/>
            <person name="Eisen J.A."/>
            <person name="Petersen J.M."/>
            <person name="Yuen B."/>
        </authorList>
    </citation>
    <scope>NUCLEOTIDE SEQUENCE</scope>
    <source>
        <strain evidence="1">MAGL173</strain>
    </source>
</reference>
<organism evidence="1 2">
    <name type="scientific">Candidatus Thiodiazotropha lotti</name>
    <dbReference type="NCBI Taxonomy" id="2792787"/>
    <lineage>
        <taxon>Bacteria</taxon>
        <taxon>Pseudomonadati</taxon>
        <taxon>Pseudomonadota</taxon>
        <taxon>Gammaproteobacteria</taxon>
        <taxon>Chromatiales</taxon>
        <taxon>Sedimenticolaceae</taxon>
        <taxon>Candidatus Thiodiazotropha</taxon>
    </lineage>
</organism>
<name>A0A9E4K1P2_9GAMM</name>
<sequence length="230" mass="26424">MRRFFSFLPLLIVSSITPADWKVDKNSTGPSKTSDNTAMVKNGRGDSFSLYRISRSGEVWAKFKPSEDFSDPVDWNTPPTLRIDNKKPINLSRQKDLQIMGVGVDAYKWQQQQVEFLIWHGKENEGLSETLVQIMDGNKLVVRYYLSSGRNKESSFPLTDAQTTISRALKISRKTSPPTQQKTTTFKEFVLQEIKQCLQQTESSNACLKRIKDCRNKADKEIHKFNSCYR</sequence>